<name>A0ABP9CP16_9ACTN</name>
<reference evidence="4" key="1">
    <citation type="journal article" date="2019" name="Int. J. Syst. Evol. Microbiol.">
        <title>The Global Catalogue of Microorganisms (GCM) 10K type strain sequencing project: providing services to taxonomists for standard genome sequencing and annotation.</title>
        <authorList>
            <consortium name="The Broad Institute Genomics Platform"/>
            <consortium name="The Broad Institute Genome Sequencing Center for Infectious Disease"/>
            <person name="Wu L."/>
            <person name="Ma J."/>
        </authorList>
    </citation>
    <scope>NUCLEOTIDE SEQUENCE [LARGE SCALE GENOMIC DNA]</scope>
    <source>
        <strain evidence="4">JCM 18542</strain>
    </source>
</reference>
<dbReference type="CDD" id="cd07197">
    <property type="entry name" value="nitrilase"/>
    <property type="match status" value="1"/>
</dbReference>
<organism evidence="3 4">
    <name type="scientific">Tomitella cavernea</name>
    <dbReference type="NCBI Taxonomy" id="1387982"/>
    <lineage>
        <taxon>Bacteria</taxon>
        <taxon>Bacillati</taxon>
        <taxon>Actinomycetota</taxon>
        <taxon>Actinomycetes</taxon>
        <taxon>Mycobacteriales</taxon>
        <taxon>Tomitella</taxon>
    </lineage>
</organism>
<keyword evidence="4" id="KW-1185">Reference proteome</keyword>
<accession>A0ABP9CP16</accession>
<dbReference type="PROSITE" id="PS50263">
    <property type="entry name" value="CN_HYDROLASE"/>
    <property type="match status" value="1"/>
</dbReference>
<sequence>MIGAPAAPGPGSAAPAGVLAAAVQLDARIADVDHNVRRCEDLADEAGARGARIIALPEFFTTGIAFDPALSHAALRPDGRATALLQRLARRHRAWVGGSFLCRDDDGEVRNAYFLAGPDGALLGRHDKDLPTMWENSFYIGGDDPGLIDLPDGSPGGALAGATAGAAVCWELMRTGTARRLRGRVDVMMTGSGWWTVPRWRPRGLFDRWEARNEATARRAAAEFSRYVGAPLVHAAHCGPVDCRLPWTPLRYRGKLEGATLIAHADGHVLAERARDEGPGVVTARIQVGRTRPAQPLPRRYWLHRRGPVPTAAWHYQRAHGRRYYTAHTRIPAGEDRE</sequence>
<evidence type="ECO:0000259" key="2">
    <source>
        <dbReference type="PROSITE" id="PS50263"/>
    </source>
</evidence>
<dbReference type="Proteomes" id="UP001500839">
    <property type="component" value="Unassembled WGS sequence"/>
</dbReference>
<dbReference type="PANTHER" id="PTHR43674:SF2">
    <property type="entry name" value="BETA-UREIDOPROPIONASE"/>
    <property type="match status" value="1"/>
</dbReference>
<dbReference type="Pfam" id="PF00795">
    <property type="entry name" value="CN_hydrolase"/>
    <property type="match status" value="1"/>
</dbReference>
<evidence type="ECO:0000256" key="1">
    <source>
        <dbReference type="ARBA" id="ARBA00022801"/>
    </source>
</evidence>
<dbReference type="EMBL" id="BAABKQ010000001">
    <property type="protein sequence ID" value="GAA4811764.1"/>
    <property type="molecule type" value="Genomic_DNA"/>
</dbReference>
<comment type="caution">
    <text evidence="3">The sequence shown here is derived from an EMBL/GenBank/DDBJ whole genome shotgun (WGS) entry which is preliminary data.</text>
</comment>
<dbReference type="Gene3D" id="3.60.110.10">
    <property type="entry name" value="Carbon-nitrogen hydrolase"/>
    <property type="match status" value="1"/>
</dbReference>
<protein>
    <submittedName>
        <fullName evidence="3">Carbon-nitrogen hydrolase family protein</fullName>
    </submittedName>
</protein>
<evidence type="ECO:0000313" key="4">
    <source>
        <dbReference type="Proteomes" id="UP001500839"/>
    </source>
</evidence>
<dbReference type="InterPro" id="IPR036526">
    <property type="entry name" value="C-N_Hydrolase_sf"/>
</dbReference>
<feature type="domain" description="CN hydrolase" evidence="2">
    <location>
        <begin position="18"/>
        <end position="288"/>
    </location>
</feature>
<gene>
    <name evidence="3" type="ORF">GCM10023353_15470</name>
</gene>
<dbReference type="RefSeq" id="WP_200172425.1">
    <property type="nucleotide sequence ID" value="NZ_BAABKQ010000001.1"/>
</dbReference>
<keyword evidence="1 3" id="KW-0378">Hydrolase</keyword>
<dbReference type="SUPFAM" id="SSF56317">
    <property type="entry name" value="Carbon-nitrogen hydrolase"/>
    <property type="match status" value="1"/>
</dbReference>
<evidence type="ECO:0000313" key="3">
    <source>
        <dbReference type="EMBL" id="GAA4811764.1"/>
    </source>
</evidence>
<dbReference type="PANTHER" id="PTHR43674">
    <property type="entry name" value="NITRILASE C965.09-RELATED"/>
    <property type="match status" value="1"/>
</dbReference>
<dbReference type="InterPro" id="IPR050345">
    <property type="entry name" value="Aliph_Amidase/BUP"/>
</dbReference>
<proteinExistence type="predicted"/>
<dbReference type="InterPro" id="IPR003010">
    <property type="entry name" value="C-N_Hydrolase"/>
</dbReference>
<dbReference type="GO" id="GO:0016787">
    <property type="term" value="F:hydrolase activity"/>
    <property type="evidence" value="ECO:0007669"/>
    <property type="project" value="UniProtKB-KW"/>
</dbReference>